<dbReference type="Gene3D" id="3.40.50.720">
    <property type="entry name" value="NAD(P)-binding Rossmann-like Domain"/>
    <property type="match status" value="1"/>
</dbReference>
<dbReference type="PANTHER" id="PTHR13812">
    <property type="entry name" value="KETIMINE REDUCTASE MU-CRYSTALLIN"/>
    <property type="match status" value="1"/>
</dbReference>
<dbReference type="NCBIfam" id="NF005762">
    <property type="entry name" value="PRK07589.1"/>
    <property type="match status" value="1"/>
</dbReference>
<keyword evidence="2" id="KW-1185">Reference proteome</keyword>
<dbReference type="InterPro" id="IPR036291">
    <property type="entry name" value="NAD(P)-bd_dom_sf"/>
</dbReference>
<dbReference type="PANTHER" id="PTHR13812:SF19">
    <property type="entry name" value="KETIMINE REDUCTASE MU-CRYSTALLIN"/>
    <property type="match status" value="1"/>
</dbReference>
<organism evidence="1 2">
    <name type="scientific">Advenella mandrilli</name>
    <dbReference type="NCBI Taxonomy" id="2800330"/>
    <lineage>
        <taxon>Bacteria</taxon>
        <taxon>Pseudomonadati</taxon>
        <taxon>Pseudomonadota</taxon>
        <taxon>Betaproteobacteria</taxon>
        <taxon>Burkholderiales</taxon>
        <taxon>Alcaligenaceae</taxon>
    </lineage>
</organism>
<name>A0ABS1EB26_9BURK</name>
<dbReference type="SUPFAM" id="SSF51735">
    <property type="entry name" value="NAD(P)-binding Rossmann-fold domains"/>
    <property type="match status" value="1"/>
</dbReference>
<dbReference type="Pfam" id="PF02423">
    <property type="entry name" value="OCD_Mu_crystall"/>
    <property type="match status" value="1"/>
</dbReference>
<comment type="caution">
    <text evidence="1">The sequence shown here is derived from an EMBL/GenBank/DDBJ whole genome shotgun (WGS) entry which is preliminary data.</text>
</comment>
<sequence>MANSLNDKYKYRRPRMNALLQNQLMTELIRPQDIAAIVQKKGMKTCLDGVANYILKDYLRWEEFDKSKRVAKYVENGVMELMPIADKKHYAFKYVNCHPHNPAKGLSTVIAFGALVDVATGMPRAISELTLTTAFRTAATSALAAKYLARKNSRTMALIGNGSQAEFQALAFHYLLGIEEIHLYDKDPKASEKLAGNLAHTDIKFVMSSDVASTVKGMDIITTVTAEYAKAHIITPDMIEPGMHINAVGGDSPGKTELHPDILSMGPVFVEFEEQTRIEGELQNVATDFPVVHLWEVFGQTKLGRSDNNQVTLFDSVGFALEDYSAMRFMRDVAKELGLMQSISLVPDLADPKDLFSYLGVGPAIPVLTDTVKDASMTG</sequence>
<proteinExistence type="predicted"/>
<dbReference type="Proteomes" id="UP000635316">
    <property type="component" value="Unassembled WGS sequence"/>
</dbReference>
<accession>A0ABS1EB26</accession>
<dbReference type="InterPro" id="IPR003462">
    <property type="entry name" value="ODC_Mu_crystall"/>
</dbReference>
<reference evidence="1 2" key="1">
    <citation type="submission" date="2020-12" db="EMBL/GenBank/DDBJ databases">
        <authorList>
            <person name="Lu T."/>
            <person name="Wang Q."/>
            <person name="Han X."/>
        </authorList>
    </citation>
    <scope>NUCLEOTIDE SEQUENCE [LARGE SCALE GENOMIC DNA]</scope>
    <source>
        <strain evidence="1 2">WQ 585</strain>
    </source>
</reference>
<dbReference type="EMBL" id="JAENGP010000002">
    <property type="protein sequence ID" value="MBK1780155.1"/>
    <property type="molecule type" value="Genomic_DNA"/>
</dbReference>
<protein>
    <submittedName>
        <fullName evidence="1">Ornithine cyclodeaminase</fullName>
    </submittedName>
</protein>
<dbReference type="InterPro" id="IPR023401">
    <property type="entry name" value="ODC_N"/>
</dbReference>
<evidence type="ECO:0000313" key="1">
    <source>
        <dbReference type="EMBL" id="MBK1780155.1"/>
    </source>
</evidence>
<evidence type="ECO:0000313" key="2">
    <source>
        <dbReference type="Proteomes" id="UP000635316"/>
    </source>
</evidence>
<gene>
    <name evidence="1" type="ORF">JHL22_02890</name>
</gene>
<dbReference type="Gene3D" id="3.30.1780.10">
    <property type="entry name" value="ornithine cyclodeaminase, domain 1"/>
    <property type="match status" value="1"/>
</dbReference>